<gene>
    <name evidence="2" type="ORF">DMC30DRAFT_416341</name>
</gene>
<feature type="transmembrane region" description="Helical" evidence="1">
    <location>
        <begin position="209"/>
        <end position="228"/>
    </location>
</feature>
<accession>A0A5C5FW22</accession>
<dbReference type="PANTHER" id="PTHR32251:SF23">
    <property type="entry name" value="3-OXO-5-ALPHA-STEROID 4-DEHYDROGENASE (DUF1295)"/>
    <property type="match status" value="1"/>
</dbReference>
<comment type="caution">
    <text evidence="2">The sequence shown here is derived from an EMBL/GenBank/DDBJ whole genome shotgun (WGS) entry which is preliminary data.</text>
</comment>
<evidence type="ECO:0000256" key="1">
    <source>
        <dbReference type="SAM" id="Phobius"/>
    </source>
</evidence>
<dbReference type="AlphaFoldDB" id="A0A5C5FW22"/>
<dbReference type="EMBL" id="SOZI01000050">
    <property type="protein sequence ID" value="TNY21137.1"/>
    <property type="molecule type" value="Genomic_DNA"/>
</dbReference>
<dbReference type="Pfam" id="PF06966">
    <property type="entry name" value="DUF1295"/>
    <property type="match status" value="1"/>
</dbReference>
<organism evidence="2 3">
    <name type="scientific">Rhodotorula diobovata</name>
    <dbReference type="NCBI Taxonomy" id="5288"/>
    <lineage>
        <taxon>Eukaryota</taxon>
        <taxon>Fungi</taxon>
        <taxon>Dikarya</taxon>
        <taxon>Basidiomycota</taxon>
        <taxon>Pucciniomycotina</taxon>
        <taxon>Microbotryomycetes</taxon>
        <taxon>Sporidiobolales</taxon>
        <taxon>Sporidiobolaceae</taxon>
        <taxon>Rhodotorula</taxon>
    </lineage>
</organism>
<keyword evidence="1" id="KW-0812">Transmembrane</keyword>
<feature type="transmembrane region" description="Helical" evidence="1">
    <location>
        <begin position="154"/>
        <end position="175"/>
    </location>
</feature>
<name>A0A5C5FW22_9BASI</name>
<dbReference type="Gene3D" id="1.20.120.1630">
    <property type="match status" value="1"/>
</dbReference>
<sequence>MTVLHPLTPHHAAHSLVPSISSFRPAALPSTYSIDSLKAWYLNPATDPLHPAIAFSIATSVIVFILGEVTGNVSQVDRLWTTLPLIYSAHFTFWPLVTRQVSHVADLDPRMLLVFALQCAWSARLTYQSARRGFLDPRSEDYRWPLVRKALPKLAFTLLDLFFIAFAQNFLLLAAELPQYLLLTRDLASSTHLSALARLKPSHAQVARVPLNVADAVLALAFVVTLVLEMRADNQQQAFQNLKHGALDKQRKGQQLTAKERSAVERGFVAEGLWSWSRHPNFACEQTTWYLLYAFTVLPFLALSTSITSHPLSTLTPSILFGGASSTTKEGLGLLSAHLPRYLTLDTALTALLHPLLTLRSLAPELLRPGALAQYAARAKLAGLVALAEVRADEGTHWNYSIAAPLLMSALFFSSTILTERISGSKYPLYATYRRRVAKFWPVLTPLKGLFLALTGGRRARVDRRIWGTREGQSAAKTLKRQ</sequence>
<dbReference type="InterPro" id="IPR010721">
    <property type="entry name" value="UstE-like"/>
</dbReference>
<evidence type="ECO:0000313" key="3">
    <source>
        <dbReference type="Proteomes" id="UP000311382"/>
    </source>
</evidence>
<dbReference type="Proteomes" id="UP000311382">
    <property type="component" value="Unassembled WGS sequence"/>
</dbReference>
<dbReference type="GO" id="GO:0016020">
    <property type="term" value="C:membrane"/>
    <property type="evidence" value="ECO:0007669"/>
    <property type="project" value="TreeGrafter"/>
</dbReference>
<dbReference type="OrthoDB" id="201504at2759"/>
<feature type="transmembrane region" description="Helical" evidence="1">
    <location>
        <begin position="288"/>
        <end position="307"/>
    </location>
</feature>
<protein>
    <submittedName>
        <fullName evidence="2">Uncharacterized protein</fullName>
    </submittedName>
</protein>
<evidence type="ECO:0000313" key="2">
    <source>
        <dbReference type="EMBL" id="TNY21137.1"/>
    </source>
</evidence>
<dbReference type="PANTHER" id="PTHR32251">
    <property type="entry name" value="3-OXO-5-ALPHA-STEROID 4-DEHYDROGENASE"/>
    <property type="match status" value="1"/>
</dbReference>
<keyword evidence="3" id="KW-1185">Reference proteome</keyword>
<proteinExistence type="predicted"/>
<keyword evidence="1" id="KW-1133">Transmembrane helix</keyword>
<reference evidence="2 3" key="1">
    <citation type="submission" date="2019-03" db="EMBL/GenBank/DDBJ databases">
        <title>Rhodosporidium diobovatum UCD-FST 08-225 genome sequencing, assembly, and annotation.</title>
        <authorList>
            <person name="Fakankun I.U."/>
            <person name="Fristensky B."/>
            <person name="Levin D.B."/>
        </authorList>
    </citation>
    <scope>NUCLEOTIDE SEQUENCE [LARGE SCALE GENOMIC DNA]</scope>
    <source>
        <strain evidence="2 3">UCD-FST 08-225</strain>
    </source>
</reference>
<keyword evidence="1" id="KW-0472">Membrane</keyword>
<feature type="transmembrane region" description="Helical" evidence="1">
    <location>
        <begin position="49"/>
        <end position="67"/>
    </location>
</feature>